<evidence type="ECO:0000313" key="7">
    <source>
        <dbReference type="Proteomes" id="UP000492821"/>
    </source>
</evidence>
<feature type="compositionally biased region" description="Polar residues" evidence="5">
    <location>
        <begin position="464"/>
        <end position="489"/>
    </location>
</feature>
<accession>A0A7E4W4S1</accession>
<feature type="region of interest" description="Disordered" evidence="5">
    <location>
        <begin position="407"/>
        <end position="437"/>
    </location>
</feature>
<dbReference type="WBParaSite" id="Pan_g7118.t1">
    <property type="protein sequence ID" value="Pan_g7118.t1"/>
    <property type="gene ID" value="Pan_g7118"/>
</dbReference>
<organism evidence="7 8">
    <name type="scientific">Panagrellus redivivus</name>
    <name type="common">Microworm</name>
    <dbReference type="NCBI Taxonomy" id="6233"/>
    <lineage>
        <taxon>Eukaryota</taxon>
        <taxon>Metazoa</taxon>
        <taxon>Ecdysozoa</taxon>
        <taxon>Nematoda</taxon>
        <taxon>Chromadorea</taxon>
        <taxon>Rhabditida</taxon>
        <taxon>Tylenchina</taxon>
        <taxon>Panagrolaimomorpha</taxon>
        <taxon>Panagrolaimoidea</taxon>
        <taxon>Panagrolaimidae</taxon>
        <taxon>Panagrellus</taxon>
    </lineage>
</organism>
<feature type="region of interest" description="Disordered" evidence="5">
    <location>
        <begin position="505"/>
        <end position="530"/>
    </location>
</feature>
<evidence type="ECO:0000259" key="6">
    <source>
        <dbReference type="Pfam" id="PF11819"/>
    </source>
</evidence>
<dbReference type="Pfam" id="PF11819">
    <property type="entry name" value="CUPID"/>
    <property type="match status" value="1"/>
</dbReference>
<keyword evidence="7" id="KW-1185">Reference proteome</keyword>
<feature type="compositionally biased region" description="Polar residues" evidence="5">
    <location>
        <begin position="515"/>
        <end position="525"/>
    </location>
</feature>
<dbReference type="Proteomes" id="UP000492821">
    <property type="component" value="Unassembled WGS sequence"/>
</dbReference>
<feature type="coiled-coil region" evidence="4">
    <location>
        <begin position="15"/>
        <end position="59"/>
    </location>
</feature>
<evidence type="ECO:0000256" key="2">
    <source>
        <dbReference type="ARBA" id="ARBA00022490"/>
    </source>
</evidence>
<feature type="region of interest" description="Disordered" evidence="5">
    <location>
        <begin position="464"/>
        <end position="493"/>
    </location>
</feature>
<feature type="compositionally biased region" description="Polar residues" evidence="5">
    <location>
        <begin position="417"/>
        <end position="430"/>
    </location>
</feature>
<proteinExistence type="predicted"/>
<comment type="subcellular location">
    <subcellularLocation>
        <location evidence="1">Cytoplasm</location>
    </subcellularLocation>
</comment>
<name>A0A7E4W4S1_PANRE</name>
<feature type="domain" description="Cytohesin Ubiquitin Protein Inducing" evidence="6">
    <location>
        <begin position="20"/>
        <end position="135"/>
    </location>
</feature>
<dbReference type="InterPro" id="IPR021774">
    <property type="entry name" value="CUPID"/>
</dbReference>
<dbReference type="PANTHER" id="PTHR46079:SF2">
    <property type="entry name" value="FERM DOMAIN-CONTAINING PROTEIN"/>
    <property type="match status" value="1"/>
</dbReference>
<keyword evidence="3 4" id="KW-0175">Coiled coil</keyword>
<sequence length="586" mass="63863">MSVPLVANPFKVPQIKRTEKSEEEKQRDAKRANELVAMQAKLEDELLQKLDELKELCLREAALTGHLPTEIYMTLHPDEPVPKITRRVGTAYSLSDIVLASANTDDAVACIETDIQIQKGIIAATERMSKDRFINKSLRKKHRRDLQSAHHKLRDLERGLHKVRISMSKPDVSSIDGSIHSSSGFSINSLKTWSRNRGNSLRNDSFAKSCPTTPRGSVPDLCDSEDEHTPTWNESRAPSTTSLAQLAQTATSTTTSGTSITTNTSPNDSGIHSGFAESSPPSLPGRRATMPSNRTASVGAGRHVASPDSHLYENIGYTSVAPYKSAYRQSNFPTINSNEPTGPVNDHPPALKTSVSAILPKRGLGSTNFGIKSNSVSQFDGLAGHQNLTSVANSQLGRIVRKMSNATPVNGMHGPNSRLSMANPPTQRASSVGAPPTSGFATASLDRRALWHRQMATIESNGANKETHNTQNQTTTFPVGTDNFQSSSSETDRARARSISQQNGIGLNVPHCTVNPRNHSTSRLPSNEWFRSNRDPQMEALLNFYRSEDVFSKQITPGPVISATPNTRIVPIQQKPAQRKKGATMV</sequence>
<protein>
    <submittedName>
        <fullName evidence="8">CUPID domain-containing protein</fullName>
    </submittedName>
</protein>
<dbReference type="GO" id="GO:0090162">
    <property type="term" value="P:establishment of epithelial cell polarity"/>
    <property type="evidence" value="ECO:0007669"/>
    <property type="project" value="InterPro"/>
</dbReference>
<reference evidence="8" key="2">
    <citation type="submission" date="2020-10" db="UniProtKB">
        <authorList>
            <consortium name="WormBaseParasite"/>
        </authorList>
    </citation>
    <scope>IDENTIFICATION</scope>
</reference>
<evidence type="ECO:0000313" key="8">
    <source>
        <dbReference type="WBParaSite" id="Pan_g7118.t1"/>
    </source>
</evidence>
<evidence type="ECO:0000256" key="3">
    <source>
        <dbReference type="ARBA" id="ARBA00023054"/>
    </source>
</evidence>
<keyword evidence="2" id="KW-0963">Cytoplasm</keyword>
<dbReference type="InterPro" id="IPR047176">
    <property type="entry name" value="FRMD4A/B"/>
</dbReference>
<feature type="region of interest" description="Disordered" evidence="5">
    <location>
        <begin position="200"/>
        <end position="304"/>
    </location>
</feature>
<evidence type="ECO:0000256" key="1">
    <source>
        <dbReference type="ARBA" id="ARBA00004496"/>
    </source>
</evidence>
<feature type="compositionally biased region" description="Low complexity" evidence="5">
    <location>
        <begin position="239"/>
        <end position="265"/>
    </location>
</feature>
<dbReference type="GO" id="GO:0005737">
    <property type="term" value="C:cytoplasm"/>
    <property type="evidence" value="ECO:0007669"/>
    <property type="project" value="UniProtKB-SubCell"/>
</dbReference>
<dbReference type="AlphaFoldDB" id="A0A7E4W4S1"/>
<evidence type="ECO:0000256" key="4">
    <source>
        <dbReference type="SAM" id="Coils"/>
    </source>
</evidence>
<evidence type="ECO:0000256" key="5">
    <source>
        <dbReference type="SAM" id="MobiDB-lite"/>
    </source>
</evidence>
<reference evidence="7" key="1">
    <citation type="journal article" date="2013" name="Genetics">
        <title>The draft genome and transcriptome of Panagrellus redivivus are shaped by the harsh demands of a free-living lifestyle.</title>
        <authorList>
            <person name="Srinivasan J."/>
            <person name="Dillman A.R."/>
            <person name="Macchietto M.G."/>
            <person name="Heikkinen L."/>
            <person name="Lakso M."/>
            <person name="Fracchia K.M."/>
            <person name="Antoshechkin I."/>
            <person name="Mortazavi A."/>
            <person name="Wong G."/>
            <person name="Sternberg P.W."/>
        </authorList>
    </citation>
    <scope>NUCLEOTIDE SEQUENCE [LARGE SCALE GENOMIC DNA]</scope>
    <source>
        <strain evidence="7">MT8872</strain>
    </source>
</reference>
<dbReference type="PANTHER" id="PTHR46079">
    <property type="entry name" value="FERM DOMAIN-CONTAINING PROTEIN 4"/>
    <property type="match status" value="1"/>
</dbReference>